<dbReference type="InterPro" id="IPR018211">
    <property type="entry name" value="ADH_Fe_CS"/>
</dbReference>
<evidence type="ECO:0000259" key="3">
    <source>
        <dbReference type="Pfam" id="PF25137"/>
    </source>
</evidence>
<dbReference type="Pfam" id="PF00465">
    <property type="entry name" value="Fe-ADH"/>
    <property type="match status" value="1"/>
</dbReference>
<dbReference type="InterPro" id="IPR001670">
    <property type="entry name" value="ADH_Fe/GldA"/>
</dbReference>
<dbReference type="EMBL" id="BRLB01000008">
    <property type="protein sequence ID" value="GKX30221.1"/>
    <property type="molecule type" value="Genomic_DNA"/>
</dbReference>
<feature type="domain" description="Fe-containing alcohol dehydrogenase-like C-terminal" evidence="3">
    <location>
        <begin position="190"/>
        <end position="379"/>
    </location>
</feature>
<evidence type="ECO:0000259" key="2">
    <source>
        <dbReference type="Pfam" id="PF00465"/>
    </source>
</evidence>
<gene>
    <name evidence="4" type="ORF">SH1V18_27010</name>
</gene>
<evidence type="ECO:0000313" key="4">
    <source>
        <dbReference type="EMBL" id="GKX30221.1"/>
    </source>
</evidence>
<dbReference type="GO" id="GO:0004022">
    <property type="term" value="F:alcohol dehydrogenase (NAD+) activity"/>
    <property type="evidence" value="ECO:0007669"/>
    <property type="project" value="TreeGrafter"/>
</dbReference>
<dbReference type="Pfam" id="PF25137">
    <property type="entry name" value="ADH_Fe_C"/>
    <property type="match status" value="1"/>
</dbReference>
<proteinExistence type="predicted"/>
<accession>A0A9W5YCT3</accession>
<sequence length="388" mass="42082">MMRPMKLGGEQLMFGQGVLEHLKTIEGNKAVIVTSGDYLIVSGHMAKIQGYLKDAGIESIIIDDVEPDPSFETIHEGAKKMMEYGPDWIVGVGGGSAMDAAKAMWVIYEYPEIDTIDKFESKHNNMPPLRNKARMIAIPTTSGTASEVSRSVVITNTATHKKSGASDMKMIPDVVILEPDITASMPKGLTAATGMDALTHAIEAYTSTRANMISDVLAEKAVAMILDNLVTAYNTGNDLTARENMQVASCFAGMAFTNVSLGIVHSIAHTVGGLFGIPHGLADAIILPYVIEFNMSDDMAKKRYNELAKKINKDSLLDAVREINNQLDIPFSLKEVINDDDSFKAQLEEIAKLAIADGCTKTNPIVPDVEHMKKLILKIYNGGTTNEC</sequence>
<dbReference type="CDD" id="cd08179">
    <property type="entry name" value="NADPH_BDH"/>
    <property type="match status" value="1"/>
</dbReference>
<feature type="domain" description="Alcohol dehydrogenase iron-type/glycerol dehydrogenase GldA" evidence="2">
    <location>
        <begin position="11"/>
        <end position="179"/>
    </location>
</feature>
<keyword evidence="5" id="KW-1185">Reference proteome</keyword>
<dbReference type="AlphaFoldDB" id="A0A9W5YCT3"/>
<organism evidence="4 5">
    <name type="scientific">Vallitalea longa</name>
    <dbReference type="NCBI Taxonomy" id="2936439"/>
    <lineage>
        <taxon>Bacteria</taxon>
        <taxon>Bacillati</taxon>
        <taxon>Bacillota</taxon>
        <taxon>Clostridia</taxon>
        <taxon>Lachnospirales</taxon>
        <taxon>Vallitaleaceae</taxon>
        <taxon>Vallitalea</taxon>
    </lineage>
</organism>
<dbReference type="InterPro" id="IPR034802">
    <property type="entry name" value="NADPH_BDH"/>
</dbReference>
<dbReference type="PROSITE" id="PS00060">
    <property type="entry name" value="ADH_IRON_2"/>
    <property type="match status" value="1"/>
</dbReference>
<name>A0A9W5YCT3_9FIRM</name>
<evidence type="ECO:0000256" key="1">
    <source>
        <dbReference type="ARBA" id="ARBA00023002"/>
    </source>
</evidence>
<dbReference type="InterPro" id="IPR039697">
    <property type="entry name" value="Alcohol_dehydrogenase_Fe"/>
</dbReference>
<reference evidence="4" key="1">
    <citation type="submission" date="2022-06" db="EMBL/GenBank/DDBJ databases">
        <title>Vallitalea longa sp. nov., an anaerobic bacterium isolated from marine sediment.</title>
        <authorList>
            <person name="Hirano S."/>
            <person name="Terahara T."/>
            <person name="Mori K."/>
            <person name="Hamada M."/>
            <person name="Matsumoto R."/>
            <person name="Kobayashi T."/>
        </authorList>
    </citation>
    <scope>NUCLEOTIDE SEQUENCE</scope>
    <source>
        <strain evidence="4">SH18-1</strain>
    </source>
</reference>
<comment type="caution">
    <text evidence="4">The sequence shown here is derived from an EMBL/GenBank/DDBJ whole genome shotgun (WGS) entry which is preliminary data.</text>
</comment>
<protein>
    <submittedName>
        <fullName evidence="4">NADPH-dependent butanol dehydrogenase</fullName>
    </submittedName>
</protein>
<dbReference type="Proteomes" id="UP001144256">
    <property type="component" value="Unassembled WGS sequence"/>
</dbReference>
<dbReference type="Gene3D" id="3.40.50.1970">
    <property type="match status" value="1"/>
</dbReference>
<keyword evidence="1" id="KW-0560">Oxidoreductase</keyword>
<dbReference type="InterPro" id="IPR056798">
    <property type="entry name" value="ADH_Fe_C"/>
</dbReference>
<evidence type="ECO:0000313" key="5">
    <source>
        <dbReference type="Proteomes" id="UP001144256"/>
    </source>
</evidence>
<dbReference type="Gene3D" id="1.20.1090.10">
    <property type="entry name" value="Dehydroquinate synthase-like - alpha domain"/>
    <property type="match status" value="1"/>
</dbReference>
<dbReference type="PANTHER" id="PTHR11496">
    <property type="entry name" value="ALCOHOL DEHYDROGENASE"/>
    <property type="match status" value="1"/>
</dbReference>
<dbReference type="PROSITE" id="PS00913">
    <property type="entry name" value="ADH_IRON_1"/>
    <property type="match status" value="1"/>
</dbReference>
<dbReference type="FunFam" id="1.20.1090.10:FF:000001">
    <property type="entry name" value="Aldehyde-alcohol dehydrogenase"/>
    <property type="match status" value="1"/>
</dbReference>
<dbReference type="FunFam" id="3.40.50.1970:FF:000003">
    <property type="entry name" value="Alcohol dehydrogenase, iron-containing"/>
    <property type="match status" value="1"/>
</dbReference>
<dbReference type="SUPFAM" id="SSF56796">
    <property type="entry name" value="Dehydroquinate synthase-like"/>
    <property type="match status" value="1"/>
</dbReference>
<dbReference type="RefSeq" id="WP_281816221.1">
    <property type="nucleotide sequence ID" value="NZ_BRLB01000008.1"/>
</dbReference>
<dbReference type="GO" id="GO:0046872">
    <property type="term" value="F:metal ion binding"/>
    <property type="evidence" value="ECO:0007669"/>
    <property type="project" value="InterPro"/>
</dbReference>
<dbReference type="PANTHER" id="PTHR11496:SF83">
    <property type="entry name" value="HYDROXYACID-OXOACID TRANSHYDROGENASE, MITOCHONDRIAL"/>
    <property type="match status" value="1"/>
</dbReference>